<organism evidence="3 4">
    <name type="scientific">Wolfiporia cocos (strain MD-104)</name>
    <name type="common">Brown rot fungus</name>
    <dbReference type="NCBI Taxonomy" id="742152"/>
    <lineage>
        <taxon>Eukaryota</taxon>
        <taxon>Fungi</taxon>
        <taxon>Dikarya</taxon>
        <taxon>Basidiomycota</taxon>
        <taxon>Agaricomycotina</taxon>
        <taxon>Agaricomycetes</taxon>
        <taxon>Polyporales</taxon>
        <taxon>Phaeolaceae</taxon>
        <taxon>Wolfiporia</taxon>
    </lineage>
</organism>
<evidence type="ECO:0000313" key="4">
    <source>
        <dbReference type="Proteomes" id="UP000218811"/>
    </source>
</evidence>
<feature type="compositionally biased region" description="Low complexity" evidence="1">
    <location>
        <begin position="402"/>
        <end position="427"/>
    </location>
</feature>
<evidence type="ECO:0000256" key="2">
    <source>
        <dbReference type="SAM" id="Phobius"/>
    </source>
</evidence>
<keyword evidence="2" id="KW-0472">Membrane</keyword>
<feature type="region of interest" description="Disordered" evidence="1">
    <location>
        <begin position="402"/>
        <end position="457"/>
    </location>
</feature>
<reference evidence="3 4" key="1">
    <citation type="journal article" date="2012" name="Science">
        <title>The Paleozoic origin of enzymatic lignin decomposition reconstructed from 31 fungal genomes.</title>
        <authorList>
            <person name="Floudas D."/>
            <person name="Binder M."/>
            <person name="Riley R."/>
            <person name="Barry K."/>
            <person name="Blanchette R.A."/>
            <person name="Henrissat B."/>
            <person name="Martinez A.T."/>
            <person name="Otillar R."/>
            <person name="Spatafora J.W."/>
            <person name="Yadav J.S."/>
            <person name="Aerts A."/>
            <person name="Benoit I."/>
            <person name="Boyd A."/>
            <person name="Carlson A."/>
            <person name="Copeland A."/>
            <person name="Coutinho P.M."/>
            <person name="de Vries R.P."/>
            <person name="Ferreira P."/>
            <person name="Findley K."/>
            <person name="Foster B."/>
            <person name="Gaskell J."/>
            <person name="Glotzer D."/>
            <person name="Gorecki P."/>
            <person name="Heitman J."/>
            <person name="Hesse C."/>
            <person name="Hori C."/>
            <person name="Igarashi K."/>
            <person name="Jurgens J.A."/>
            <person name="Kallen N."/>
            <person name="Kersten P."/>
            <person name="Kohler A."/>
            <person name="Kuees U."/>
            <person name="Kumar T.K.A."/>
            <person name="Kuo A."/>
            <person name="LaButti K."/>
            <person name="Larrondo L.F."/>
            <person name="Lindquist E."/>
            <person name="Ling A."/>
            <person name="Lombard V."/>
            <person name="Lucas S."/>
            <person name="Lundell T."/>
            <person name="Martin R."/>
            <person name="McLaughlin D.J."/>
            <person name="Morgenstern I."/>
            <person name="Morin E."/>
            <person name="Murat C."/>
            <person name="Nagy L.G."/>
            <person name="Nolan M."/>
            <person name="Ohm R.A."/>
            <person name="Patyshakuliyeva A."/>
            <person name="Rokas A."/>
            <person name="Ruiz-Duenas F.J."/>
            <person name="Sabat G."/>
            <person name="Salamov A."/>
            <person name="Samejima M."/>
            <person name="Schmutz J."/>
            <person name="Slot J.C."/>
            <person name="St John F."/>
            <person name="Stenlid J."/>
            <person name="Sun H."/>
            <person name="Sun S."/>
            <person name="Syed K."/>
            <person name="Tsang A."/>
            <person name="Wiebenga A."/>
            <person name="Young D."/>
            <person name="Pisabarro A."/>
            <person name="Eastwood D.C."/>
            <person name="Martin F."/>
            <person name="Cullen D."/>
            <person name="Grigoriev I.V."/>
            <person name="Hibbett D.S."/>
        </authorList>
    </citation>
    <scope>NUCLEOTIDE SEQUENCE [LARGE SCALE GENOMIC DNA]</scope>
    <source>
        <strain evidence="3 4">MD-104</strain>
    </source>
</reference>
<dbReference type="EMBL" id="KB467942">
    <property type="protein sequence ID" value="PCH37683.1"/>
    <property type="molecule type" value="Genomic_DNA"/>
</dbReference>
<feature type="transmembrane region" description="Helical" evidence="2">
    <location>
        <begin position="204"/>
        <end position="226"/>
    </location>
</feature>
<evidence type="ECO:0000256" key="1">
    <source>
        <dbReference type="SAM" id="MobiDB-lite"/>
    </source>
</evidence>
<keyword evidence="4" id="KW-1185">Reference proteome</keyword>
<dbReference type="AlphaFoldDB" id="A0A2H3JCZ9"/>
<dbReference type="OMA" id="TTICAEF"/>
<dbReference type="Proteomes" id="UP000218811">
    <property type="component" value="Unassembled WGS sequence"/>
</dbReference>
<feature type="compositionally biased region" description="Low complexity" evidence="1">
    <location>
        <begin position="87"/>
        <end position="123"/>
    </location>
</feature>
<evidence type="ECO:0000313" key="3">
    <source>
        <dbReference type="EMBL" id="PCH37683.1"/>
    </source>
</evidence>
<keyword evidence="2" id="KW-1133">Transmembrane helix</keyword>
<evidence type="ECO:0008006" key="5">
    <source>
        <dbReference type="Google" id="ProtNLM"/>
    </source>
</evidence>
<accession>A0A2H3JCZ9</accession>
<feature type="region of interest" description="Disordered" evidence="1">
    <location>
        <begin position="87"/>
        <end position="143"/>
    </location>
</feature>
<protein>
    <recommendedName>
        <fullName evidence="5">Mid2 domain-containing protein</fullName>
    </recommendedName>
</protein>
<keyword evidence="2" id="KW-0812">Transmembrane</keyword>
<name>A0A2H3JCZ9_WOLCO</name>
<proteinExistence type="predicted"/>
<gene>
    <name evidence="3" type="ORF">WOLCODRAFT_142197</name>
</gene>
<feature type="compositionally biased region" description="Low complexity" evidence="1">
    <location>
        <begin position="131"/>
        <end position="143"/>
    </location>
</feature>
<sequence>MSCYSVPAATEYATVTTTSAWTSFSNSITSWAASETTVQSCYVFSQLVWPVTSCTSVVPEEVTMTFVQVTPTATHYSILCSGTESQAASTTPSPTSSPASVSPSPAQSTSAPSASSSSATETSSESHETSSSRTTPSFSSTTYTTVVDESTVTTLPDGTVVSTQFIITETVTSHIAITSGIGNAGNQTGGVHDDNLQEKLTGPIIGAIVGGIIALVLLAFIIACLLSKKRKREQAASGDAQIYSELMRKGENREEGFIAARYATSASYTVYIWDGKPAAFGTLPSTYSPYSIPASAKRLGIRSDLQLALFPVAPRALPSLPIRQPQRDVVNRTTEAGGTPPLPSKAAYADHYAWRHHTTDGYLHVPTQPQWVSPETYAVAGPSTVRMPEPYMQPVRAVSVSSSATVRQGPSSAETSAEGPSAGGSSSIPPMWMSKAREAAAERSQSGEQVPPPAYAA</sequence>